<evidence type="ECO:0000259" key="1">
    <source>
        <dbReference type="PROSITE" id="PS50853"/>
    </source>
</evidence>
<sequence>MPNSLNRPLQLFSVLLLVIAPALASASLSITRGSAIPAGTGMVAVSPANEPSWSDRKPNPARAGSIAGQVSHISGITGRKLPLTENTLIRAGDEVLSTSGSATIKLADGSELRLSPQSRLRFNRLDRHRYSKATDTRLRLKKGELHSRVSPQSGKNSHFEITTPSAVASVRGTVFAIQAGNDGSSIQVTEGSVDFGSPGETRRIPAGYGATLSTESRQGLSIRPLPPAPQIGAMPDVINSLPVQLSWQYQWPTRYRLDIFDQKTGNWVKSREISGTEHALTNLDNGRYEIQLAALNGQGIAGVPDTIALEVNVQARKPDLTAPADGASVNHDQPMFQWQLNGTNERARIEIAETKNFDKLVATSEWAATSQAEPARSLTPGQYYWRVATRAGGNSEAVSDTRKVVINGTLPPVRIISVNYLNNQVRIYWEKVDTATGYQLQLSEEPEFRNIIKEADVDDTTAALRLIPGRRYFVRVKALSDGPLASRWGPGRELYLD</sequence>
<dbReference type="SUPFAM" id="SSF49265">
    <property type="entry name" value="Fibronectin type III"/>
    <property type="match status" value="2"/>
</dbReference>
<feature type="domain" description="Fibronectin type-III" evidence="1">
    <location>
        <begin position="411"/>
        <end position="497"/>
    </location>
</feature>
<organism evidence="3 4">
    <name type="scientific">Marinobacter persicus</name>
    <dbReference type="NCBI Taxonomy" id="930118"/>
    <lineage>
        <taxon>Bacteria</taxon>
        <taxon>Pseudomonadati</taxon>
        <taxon>Pseudomonadota</taxon>
        <taxon>Gammaproteobacteria</taxon>
        <taxon>Pseudomonadales</taxon>
        <taxon>Marinobacteraceae</taxon>
        <taxon>Marinobacter</taxon>
    </lineage>
</organism>
<evidence type="ECO:0000313" key="3">
    <source>
        <dbReference type="EMBL" id="PPK54838.1"/>
    </source>
</evidence>
<dbReference type="Proteomes" id="UP000239648">
    <property type="component" value="Unassembled WGS sequence"/>
</dbReference>
<dbReference type="Pfam" id="PF04773">
    <property type="entry name" value="FecR"/>
    <property type="match status" value="1"/>
</dbReference>
<dbReference type="InterPro" id="IPR013783">
    <property type="entry name" value="Ig-like_fold"/>
</dbReference>
<dbReference type="Proteomes" id="UP000239446">
    <property type="component" value="Unassembled WGS sequence"/>
</dbReference>
<dbReference type="OrthoDB" id="9813091at2"/>
<evidence type="ECO:0000313" key="4">
    <source>
        <dbReference type="Proteomes" id="UP000239446"/>
    </source>
</evidence>
<evidence type="ECO:0000313" key="2">
    <source>
        <dbReference type="EMBL" id="PPK51618.1"/>
    </source>
</evidence>
<proteinExistence type="predicted"/>
<dbReference type="InterPro" id="IPR006860">
    <property type="entry name" value="FecR"/>
</dbReference>
<dbReference type="InterPro" id="IPR003961">
    <property type="entry name" value="FN3_dom"/>
</dbReference>
<dbReference type="RefSeq" id="WP_104415956.1">
    <property type="nucleotide sequence ID" value="NZ_PTIT01000010.1"/>
</dbReference>
<evidence type="ECO:0000313" key="5">
    <source>
        <dbReference type="Proteomes" id="UP000239648"/>
    </source>
</evidence>
<name>A0A2S6G6Q8_9GAMM</name>
<dbReference type="PROSITE" id="PS50853">
    <property type="entry name" value="FN3"/>
    <property type="match status" value="1"/>
</dbReference>
<dbReference type="PANTHER" id="PTHR38731">
    <property type="entry name" value="LIPL45-RELATED LIPOPROTEIN-RELATED"/>
    <property type="match status" value="1"/>
</dbReference>
<reference evidence="3 4" key="2">
    <citation type="submission" date="2018-02" db="EMBL/GenBank/DDBJ databases">
        <title>Subsurface microbial communities from deep shales in Ohio and West Virginia, USA.</title>
        <authorList>
            <person name="Wrighton K."/>
        </authorList>
    </citation>
    <scope>NUCLEOTIDE SEQUENCE [LARGE SCALE GENOMIC DNA]</scope>
    <source>
        <strain evidence="3 4">UTICA-S1B9</strain>
    </source>
</reference>
<dbReference type="InterPro" id="IPR036116">
    <property type="entry name" value="FN3_sf"/>
</dbReference>
<dbReference type="AlphaFoldDB" id="A0A2S6G6Q8"/>
<dbReference type="CDD" id="cd00063">
    <property type="entry name" value="FN3"/>
    <property type="match status" value="2"/>
</dbReference>
<dbReference type="SMART" id="SM00060">
    <property type="entry name" value="FN3"/>
    <property type="match status" value="2"/>
</dbReference>
<reference evidence="2 5" key="1">
    <citation type="submission" date="2018-02" db="EMBL/GenBank/DDBJ databases">
        <title>Deep subsurface shale carbon reservoir microbial communities from Ohio and West Virginia, USA.</title>
        <authorList>
            <person name="Wrighton K."/>
        </authorList>
    </citation>
    <scope>NUCLEOTIDE SEQUENCE [LARGE SCALE GENOMIC DNA]</scope>
    <source>
        <strain evidence="2 5">UTICA-S1B6</strain>
    </source>
</reference>
<dbReference type="Gene3D" id="2.60.40.10">
    <property type="entry name" value="Immunoglobulins"/>
    <property type="match status" value="2"/>
</dbReference>
<dbReference type="EMBL" id="PTIU01000009">
    <property type="protein sequence ID" value="PPK54838.1"/>
    <property type="molecule type" value="Genomic_DNA"/>
</dbReference>
<dbReference type="Gene3D" id="2.60.120.1440">
    <property type="match status" value="1"/>
</dbReference>
<protein>
    <submittedName>
        <fullName evidence="3">FecR family protein</fullName>
    </submittedName>
</protein>
<accession>A0A2S6G6Q8</accession>
<keyword evidence="5" id="KW-1185">Reference proteome</keyword>
<dbReference type="EMBL" id="PTIT01000010">
    <property type="protein sequence ID" value="PPK51618.1"/>
    <property type="molecule type" value="Genomic_DNA"/>
</dbReference>
<comment type="caution">
    <text evidence="3">The sequence shown here is derived from an EMBL/GenBank/DDBJ whole genome shotgun (WGS) entry which is preliminary data.</text>
</comment>
<gene>
    <name evidence="3" type="ORF">B0H24_100916</name>
    <name evidence="2" type="ORF">BY455_11016</name>
</gene>